<reference evidence="9" key="1">
    <citation type="submission" date="2022-01" db="EMBL/GenBank/DDBJ databases">
        <title>Genome Sequence Resource for Two Populations of Ditylenchus destructor, the Migratory Endoparasitic Phytonematode.</title>
        <authorList>
            <person name="Zhang H."/>
            <person name="Lin R."/>
            <person name="Xie B."/>
        </authorList>
    </citation>
    <scope>NUCLEOTIDE SEQUENCE</scope>
    <source>
        <strain evidence="9">BazhouSP</strain>
    </source>
</reference>
<dbReference type="GO" id="GO:0003677">
    <property type="term" value="F:DNA binding"/>
    <property type="evidence" value="ECO:0007669"/>
    <property type="project" value="UniProtKB-UniRule"/>
</dbReference>
<dbReference type="GO" id="GO:0005634">
    <property type="term" value="C:nucleus"/>
    <property type="evidence" value="ECO:0007669"/>
    <property type="project" value="UniProtKB-SubCell"/>
</dbReference>
<evidence type="ECO:0000313" key="10">
    <source>
        <dbReference type="Proteomes" id="UP001201812"/>
    </source>
</evidence>
<dbReference type="SUPFAM" id="SSF46689">
    <property type="entry name" value="Homeodomain-like"/>
    <property type="match status" value="1"/>
</dbReference>
<evidence type="ECO:0000256" key="1">
    <source>
        <dbReference type="ARBA" id="ARBA00004123"/>
    </source>
</evidence>
<dbReference type="CDD" id="cd00086">
    <property type="entry name" value="homeodomain"/>
    <property type="match status" value="1"/>
</dbReference>
<dbReference type="Proteomes" id="UP001201812">
    <property type="component" value="Unassembled WGS sequence"/>
</dbReference>
<keyword evidence="10" id="KW-1185">Reference proteome</keyword>
<keyword evidence="2 5" id="KW-0238">DNA-binding</keyword>
<sequence>MARKGFTDEQRAVLRKAFEENESLAEKGRKAKLAAETGLTESQVKNWFHDHKKTRKSKSNSSSSANASWDPNTSNGNATTTPNSSGRTTSSRTAASSRSKAQSSAQVQQQTQQPPAISQVTLTAVTQPQHPVALTAAAGPGGMVPTTVVLTAFPPPQITLHPYGFRW</sequence>
<evidence type="ECO:0000256" key="5">
    <source>
        <dbReference type="PROSITE-ProRule" id="PRU00108"/>
    </source>
</evidence>
<feature type="compositionally biased region" description="Low complexity" evidence="7">
    <location>
        <begin position="59"/>
        <end position="68"/>
    </location>
</feature>
<dbReference type="EMBL" id="JAKKPZ010000001">
    <property type="protein sequence ID" value="KAI1728261.1"/>
    <property type="molecule type" value="Genomic_DNA"/>
</dbReference>
<dbReference type="InterPro" id="IPR001356">
    <property type="entry name" value="HD"/>
</dbReference>
<evidence type="ECO:0000259" key="8">
    <source>
        <dbReference type="PROSITE" id="PS50071"/>
    </source>
</evidence>
<dbReference type="Pfam" id="PF00046">
    <property type="entry name" value="Homeodomain"/>
    <property type="match status" value="1"/>
</dbReference>
<dbReference type="InterPro" id="IPR009057">
    <property type="entry name" value="Homeodomain-like_sf"/>
</dbReference>
<feature type="DNA-binding region" description="Homeobox" evidence="5">
    <location>
        <begin position="3"/>
        <end position="59"/>
    </location>
</feature>
<accession>A0AAD4NEY6</accession>
<dbReference type="AlphaFoldDB" id="A0AAD4NEY6"/>
<dbReference type="PROSITE" id="PS50071">
    <property type="entry name" value="HOMEOBOX_2"/>
    <property type="match status" value="1"/>
</dbReference>
<protein>
    <submittedName>
        <fullName evidence="9">Homeobox domain-containing protein</fullName>
    </submittedName>
</protein>
<comment type="subcellular location">
    <subcellularLocation>
        <location evidence="1 5 6">Nucleus</location>
    </subcellularLocation>
</comment>
<dbReference type="SMART" id="SM00389">
    <property type="entry name" value="HOX"/>
    <property type="match status" value="1"/>
</dbReference>
<evidence type="ECO:0000256" key="4">
    <source>
        <dbReference type="ARBA" id="ARBA00023242"/>
    </source>
</evidence>
<keyword evidence="3 5" id="KW-0371">Homeobox</keyword>
<evidence type="ECO:0000256" key="7">
    <source>
        <dbReference type="SAM" id="MobiDB-lite"/>
    </source>
</evidence>
<evidence type="ECO:0000313" key="9">
    <source>
        <dbReference type="EMBL" id="KAI1728261.1"/>
    </source>
</evidence>
<dbReference type="InterPro" id="IPR017970">
    <property type="entry name" value="Homeobox_CS"/>
</dbReference>
<proteinExistence type="predicted"/>
<organism evidence="9 10">
    <name type="scientific">Ditylenchus destructor</name>
    <dbReference type="NCBI Taxonomy" id="166010"/>
    <lineage>
        <taxon>Eukaryota</taxon>
        <taxon>Metazoa</taxon>
        <taxon>Ecdysozoa</taxon>
        <taxon>Nematoda</taxon>
        <taxon>Chromadorea</taxon>
        <taxon>Rhabditida</taxon>
        <taxon>Tylenchina</taxon>
        <taxon>Tylenchomorpha</taxon>
        <taxon>Sphaerularioidea</taxon>
        <taxon>Anguinidae</taxon>
        <taxon>Anguininae</taxon>
        <taxon>Ditylenchus</taxon>
    </lineage>
</organism>
<name>A0AAD4NEY6_9BILA</name>
<keyword evidence="4 5" id="KW-0539">Nucleus</keyword>
<comment type="caution">
    <text evidence="9">The sequence shown here is derived from an EMBL/GenBank/DDBJ whole genome shotgun (WGS) entry which is preliminary data.</text>
</comment>
<feature type="compositionally biased region" description="Low complexity" evidence="7">
    <location>
        <begin position="78"/>
        <end position="116"/>
    </location>
</feature>
<evidence type="ECO:0000256" key="3">
    <source>
        <dbReference type="ARBA" id="ARBA00023155"/>
    </source>
</evidence>
<evidence type="ECO:0000256" key="2">
    <source>
        <dbReference type="ARBA" id="ARBA00023125"/>
    </source>
</evidence>
<feature type="domain" description="Homeobox" evidence="8">
    <location>
        <begin position="1"/>
        <end position="58"/>
    </location>
</feature>
<evidence type="ECO:0000256" key="6">
    <source>
        <dbReference type="RuleBase" id="RU000682"/>
    </source>
</evidence>
<dbReference type="Gene3D" id="1.10.10.60">
    <property type="entry name" value="Homeodomain-like"/>
    <property type="match status" value="1"/>
</dbReference>
<feature type="region of interest" description="Disordered" evidence="7">
    <location>
        <begin position="22"/>
        <end position="116"/>
    </location>
</feature>
<gene>
    <name evidence="9" type="ORF">DdX_00428</name>
</gene>
<dbReference type="GO" id="GO:0000981">
    <property type="term" value="F:DNA-binding transcription factor activity, RNA polymerase II-specific"/>
    <property type="evidence" value="ECO:0007669"/>
    <property type="project" value="InterPro"/>
</dbReference>
<dbReference type="PROSITE" id="PS00027">
    <property type="entry name" value="HOMEOBOX_1"/>
    <property type="match status" value="1"/>
</dbReference>